<accession>A0ABD5T6G6</accession>
<protein>
    <submittedName>
        <fullName evidence="1">Uncharacterized protein</fullName>
    </submittedName>
</protein>
<dbReference type="RefSeq" id="WP_390214448.1">
    <property type="nucleotide sequence ID" value="NZ_JBHSWX010000005.1"/>
</dbReference>
<dbReference type="Proteomes" id="UP001596443">
    <property type="component" value="Unassembled WGS sequence"/>
</dbReference>
<proteinExistence type="predicted"/>
<sequence length="78" mass="8681">MIKAGEWNGLSIEEKTAIMQTKGKSDLADMVVKYGLWNSLPNSTKSLLMNDSDARTKLEKAELQLINIICLRTPTKKG</sequence>
<gene>
    <name evidence="1" type="ORF">ACFQFD_02960</name>
</gene>
<reference evidence="1 2" key="1">
    <citation type="journal article" date="2019" name="Int. J. Syst. Evol. Microbiol.">
        <title>The Global Catalogue of Microorganisms (GCM) 10K type strain sequencing project: providing services to taxonomists for standard genome sequencing and annotation.</title>
        <authorList>
            <consortium name="The Broad Institute Genomics Platform"/>
            <consortium name="The Broad Institute Genome Sequencing Center for Infectious Disease"/>
            <person name="Wu L."/>
            <person name="Ma J."/>
        </authorList>
    </citation>
    <scope>NUCLEOTIDE SEQUENCE [LARGE SCALE GENOMIC DNA]</scope>
    <source>
        <strain evidence="1 2">SYNS20</strain>
    </source>
</reference>
<comment type="caution">
    <text evidence="1">The sequence shown here is derived from an EMBL/GenBank/DDBJ whole genome shotgun (WGS) entry which is preliminary data.</text>
</comment>
<dbReference type="EMBL" id="JBHSWX010000005">
    <property type="protein sequence ID" value="MFC6784982.1"/>
    <property type="molecule type" value="Genomic_DNA"/>
</dbReference>
<evidence type="ECO:0000313" key="1">
    <source>
        <dbReference type="EMBL" id="MFC6784982.1"/>
    </source>
</evidence>
<organism evidence="1 2">
    <name type="scientific">Halobaculum halobium</name>
    <dbReference type="NCBI Taxonomy" id="3032281"/>
    <lineage>
        <taxon>Archaea</taxon>
        <taxon>Methanobacteriati</taxon>
        <taxon>Methanobacteriota</taxon>
        <taxon>Stenosarchaea group</taxon>
        <taxon>Halobacteria</taxon>
        <taxon>Halobacteriales</taxon>
        <taxon>Haloferacaceae</taxon>
        <taxon>Halobaculum</taxon>
    </lineage>
</organism>
<dbReference type="AlphaFoldDB" id="A0ABD5T6G6"/>
<keyword evidence="2" id="KW-1185">Reference proteome</keyword>
<name>A0ABD5T6G6_9EURY</name>
<evidence type="ECO:0000313" key="2">
    <source>
        <dbReference type="Proteomes" id="UP001596443"/>
    </source>
</evidence>